<dbReference type="STRING" id="1353952.A0A165D334"/>
<evidence type="ECO:0000313" key="2">
    <source>
        <dbReference type="EMBL" id="KZT51971.1"/>
    </source>
</evidence>
<organism evidence="2 3">
    <name type="scientific">Calocera cornea HHB12733</name>
    <dbReference type="NCBI Taxonomy" id="1353952"/>
    <lineage>
        <taxon>Eukaryota</taxon>
        <taxon>Fungi</taxon>
        <taxon>Dikarya</taxon>
        <taxon>Basidiomycota</taxon>
        <taxon>Agaricomycotina</taxon>
        <taxon>Dacrymycetes</taxon>
        <taxon>Dacrymycetales</taxon>
        <taxon>Dacrymycetaceae</taxon>
        <taxon>Calocera</taxon>
    </lineage>
</organism>
<dbReference type="PANTHER" id="PTHR43138">
    <property type="entry name" value="ACETYLTRANSFERASE, GNAT FAMILY"/>
    <property type="match status" value="1"/>
</dbReference>
<feature type="domain" description="N-acetyltransferase" evidence="1">
    <location>
        <begin position="77"/>
        <end position="243"/>
    </location>
</feature>
<evidence type="ECO:0000313" key="3">
    <source>
        <dbReference type="Proteomes" id="UP000076842"/>
    </source>
</evidence>
<dbReference type="PROSITE" id="PS51186">
    <property type="entry name" value="GNAT"/>
    <property type="match status" value="1"/>
</dbReference>
<evidence type="ECO:0000259" key="1">
    <source>
        <dbReference type="PROSITE" id="PS51186"/>
    </source>
</evidence>
<dbReference type="InterPro" id="IPR016181">
    <property type="entry name" value="Acyl_CoA_acyltransferase"/>
</dbReference>
<gene>
    <name evidence="2" type="ORF">CALCODRAFT_487508</name>
</gene>
<proteinExistence type="predicted"/>
<dbReference type="PANTHER" id="PTHR43138:SF1">
    <property type="entry name" value="N-ACETYLTRANSFERASE ACA1"/>
    <property type="match status" value="1"/>
</dbReference>
<dbReference type="GO" id="GO:0016747">
    <property type="term" value="F:acyltransferase activity, transferring groups other than amino-acyl groups"/>
    <property type="evidence" value="ECO:0007669"/>
    <property type="project" value="InterPro"/>
</dbReference>
<dbReference type="InterPro" id="IPR000182">
    <property type="entry name" value="GNAT_dom"/>
</dbReference>
<dbReference type="InterPro" id="IPR052742">
    <property type="entry name" value="Mito_N-acetyltransferase"/>
</dbReference>
<dbReference type="GO" id="GO:0005634">
    <property type="term" value="C:nucleus"/>
    <property type="evidence" value="ECO:0007669"/>
    <property type="project" value="TreeGrafter"/>
</dbReference>
<accession>A0A165D334</accession>
<dbReference type="SUPFAM" id="SSF55729">
    <property type="entry name" value="Acyl-CoA N-acyltransferases (Nat)"/>
    <property type="match status" value="1"/>
</dbReference>
<keyword evidence="3" id="KW-1185">Reference proteome</keyword>
<dbReference type="AlphaFoldDB" id="A0A165D334"/>
<dbReference type="Pfam" id="PF00583">
    <property type="entry name" value="Acetyltransf_1"/>
    <property type="match status" value="1"/>
</dbReference>
<name>A0A165D334_9BASI</name>
<dbReference type="OrthoDB" id="10264707at2759"/>
<sequence>MSAYGTIPRPAGVIPKLNPLTYAVMSKETNERMGFVTVVPVKRTSIPDALFEHLHGLFNSILDEGRTYPQEFELTGEAFQDYYFSYDCFVGVRDQNFIPTRGTGSWDPQVDAWVRRDVETIEDVLGKDVKDYKEHVVGMYYVKPNYPGRSSHCCNGGFIVDPYHRGAGYGYILGMSYLYFAPRLGYLASVFNLVYANNTASLKIWDKLGFTRAGLIPRAGRLRKKGENGEEFVDAVVFWKSLVPDQAWANRVTRTEGLHEV</sequence>
<reference evidence="2 3" key="1">
    <citation type="journal article" date="2016" name="Mol. Biol. Evol.">
        <title>Comparative Genomics of Early-Diverging Mushroom-Forming Fungi Provides Insights into the Origins of Lignocellulose Decay Capabilities.</title>
        <authorList>
            <person name="Nagy L.G."/>
            <person name="Riley R."/>
            <person name="Tritt A."/>
            <person name="Adam C."/>
            <person name="Daum C."/>
            <person name="Floudas D."/>
            <person name="Sun H."/>
            <person name="Yadav J.S."/>
            <person name="Pangilinan J."/>
            <person name="Larsson K.H."/>
            <person name="Matsuura K."/>
            <person name="Barry K."/>
            <person name="Labutti K."/>
            <person name="Kuo R."/>
            <person name="Ohm R.A."/>
            <person name="Bhattacharya S.S."/>
            <person name="Shirouzu T."/>
            <person name="Yoshinaga Y."/>
            <person name="Martin F.M."/>
            <person name="Grigoriev I.V."/>
            <person name="Hibbett D.S."/>
        </authorList>
    </citation>
    <scope>NUCLEOTIDE SEQUENCE [LARGE SCALE GENOMIC DNA]</scope>
    <source>
        <strain evidence="2 3">HHB12733</strain>
    </source>
</reference>
<dbReference type="Gene3D" id="3.40.630.30">
    <property type="match status" value="1"/>
</dbReference>
<dbReference type="Proteomes" id="UP000076842">
    <property type="component" value="Unassembled WGS sequence"/>
</dbReference>
<protein>
    <recommendedName>
        <fullName evidence="1">N-acetyltransferase domain-containing protein</fullName>
    </recommendedName>
</protein>
<dbReference type="InParanoid" id="A0A165D334"/>
<dbReference type="EMBL" id="KV424083">
    <property type="protein sequence ID" value="KZT51971.1"/>
    <property type="molecule type" value="Genomic_DNA"/>
</dbReference>